<dbReference type="EMBL" id="CM056819">
    <property type="protein sequence ID" value="KAJ8623830.1"/>
    <property type="molecule type" value="Genomic_DNA"/>
</dbReference>
<accession>A0ACC2KS02</accession>
<proteinExistence type="predicted"/>
<organism evidence="1 2">
    <name type="scientific">Persea americana</name>
    <name type="common">Avocado</name>
    <dbReference type="NCBI Taxonomy" id="3435"/>
    <lineage>
        <taxon>Eukaryota</taxon>
        <taxon>Viridiplantae</taxon>
        <taxon>Streptophyta</taxon>
        <taxon>Embryophyta</taxon>
        <taxon>Tracheophyta</taxon>
        <taxon>Spermatophyta</taxon>
        <taxon>Magnoliopsida</taxon>
        <taxon>Magnoliidae</taxon>
        <taxon>Laurales</taxon>
        <taxon>Lauraceae</taxon>
        <taxon>Persea</taxon>
    </lineage>
</organism>
<name>A0ACC2KS02_PERAE</name>
<comment type="caution">
    <text evidence="1">The sequence shown here is derived from an EMBL/GenBank/DDBJ whole genome shotgun (WGS) entry which is preliminary data.</text>
</comment>
<evidence type="ECO:0000313" key="2">
    <source>
        <dbReference type="Proteomes" id="UP001234297"/>
    </source>
</evidence>
<gene>
    <name evidence="1" type="ORF">MRB53_032360</name>
</gene>
<reference evidence="1 2" key="1">
    <citation type="journal article" date="2022" name="Hortic Res">
        <title>A haplotype resolved chromosomal level avocado genome allows analysis of novel avocado genes.</title>
        <authorList>
            <person name="Nath O."/>
            <person name="Fletcher S.J."/>
            <person name="Hayward A."/>
            <person name="Shaw L.M."/>
            <person name="Masouleh A.K."/>
            <person name="Furtado A."/>
            <person name="Henry R.J."/>
            <person name="Mitter N."/>
        </authorList>
    </citation>
    <scope>NUCLEOTIDE SEQUENCE [LARGE SCALE GENOMIC DNA]</scope>
    <source>
        <strain evidence="2">cv. Hass</strain>
    </source>
</reference>
<dbReference type="Proteomes" id="UP001234297">
    <property type="component" value="Chromosome 11"/>
</dbReference>
<sequence>MRIMIKGGVWKNTEDEILKAAVMKYGKNQWARISSLLVRKSAKQCKARWYEWLDPSIKKTEWTREEDEKLLHLAKLMPTQWRTIAPIVGRTPSQCLERYEKLLDAACVKDENYEANDDPRKLRPGEIDPNPESKPARPDPVDMDEDEKEMLSEARARLANTRGKKAKRKAREKQLEEARRLASLQKRRELKAAGIDTRQRKRKRKGIDYNAEIPFEKRPPPGFFNVADEERQVEQPKFPTTIEELEGKRRVDVEAQLRKQDIAKNKIAQRQDAPSSILQANKLNDPQAVRKRTKLMLPAPQISDHELEEIAKMGYASDLVSGNEELAEGSGATHALLSNYAQTPRQGMTPLRTPQRTPGGKADAIMMEAENLARLRESQTPLLGGENPELHPSDFSGVTPKKREIQTPNPMATPLASPGPMSLTPRIGMTPSRDGYSFGMTPRGTPIRDELHINEDMDMHDSAKLELRRQAELKRQLRSGLTTLPQPKNEYQIAIQPIPEENEEVEENIEEDMSDRVARERAEEAARQEALLRKRSKVLQRELPRPPAASVELIRNSLVRSDEDKSSFVPPTPIELADEMIRKELLTLLEHDNAKYPLDNKADKEKKKGAKRTPNGKLVVLEIEDFDEDVLKEANSLIKEEVQFLRVAMGHEDESLDEFIKARDACQEDLMYFPTRNAYGLASVANNSDKLAALQNEFENVKKKMDDEAKKAQRLEQKIKLLTHGYQLRAGKLWTQIEATFKQMDTAGTELECFQALQKQEKLAASYRISSLYEEVNKQKELERSLQYRYGNLLVEQERIQILLDEYKLELQKQEEIAAKNRELEALVPSAEENGPITSSEELPISFPTFQQHEETPTQEVDLSQDEAAQNADIHPTNMNVDQDQNSVVNMDICSSNTTVAAVEEKVAQVDGHLHVELKVSVTDMNSSDVSSSEKLSIIPSQAADVDTGAAISNVVSTEEKMMVDLVHHPAAVDSGNGAEVATEDKAQEMAVESGNEPTSDSGNVNEAAEEKPCDSGVQVEGEPTVVISDDFVEAKSQVEYHGAVKVGQGSDDNPIERDDGIDDGNNNLVATAKEGFKITDDLVDQTQMAAANASVNDDGSVQMGDGYSIGVAALVEQPYSDVRLLSSDPQFSARIPSSLVENTPSSAKRAKDPSKTRVFSKRLSKKGMNNSVETINAAATAIVAAESRVQQATIQQRRKWGGCLSLYWCFGSPRHTKRIGHAVLVPEPTSSGAAPSTAENAAQPPALVLPFIAPPSSPASFLHSEPPSATQSPAGILSFTSLSANSYSPVGPHSIFAIGPYAHETQLVSPPAFSTLTTEPSTAPFTPPPETVQLTTPSSPEVPFAKLLTSLDSSRKSTEACRKFPSSHYEFQSYQLYPGSPVGHLISPSSVISGSGTSSPFPDLEFTSGGCSFPPFRASDPPKLLSIDGLSIRKLVQQKDPTSMTGDTARTKSEEALPMGESQISEVASLANSDNNGSHSDELVGHRVSFELTAEEAAVCVVKEPPPLDGTASEASADPTMATAEGDRRFSEVGNACECLPDETSDGSTEKASLSRGDEQQQQPSNTLGTVKEFKFDNTEGASVIVPTVGPDWWANEKVVGVGVETGPNNWSFFSIIQPSVS</sequence>
<protein>
    <submittedName>
        <fullName evidence="1">Uncharacterized protein</fullName>
    </submittedName>
</protein>
<evidence type="ECO:0000313" key="1">
    <source>
        <dbReference type="EMBL" id="KAJ8623830.1"/>
    </source>
</evidence>
<keyword evidence="2" id="KW-1185">Reference proteome</keyword>